<protein>
    <recommendedName>
        <fullName evidence="11">Bifunctional enzyme IspD/IspF</fullName>
    </recommendedName>
    <domain>
        <recommendedName>
            <fullName evidence="11">2-C-methyl-D-erythritol 4-phosphate cytidylyltransferase</fullName>
            <ecNumber evidence="11">2.7.7.60</ecNumber>
        </recommendedName>
        <alternativeName>
            <fullName evidence="11">4-diphosphocytidyl-2C-methyl-D-erythritol synthase</fullName>
        </alternativeName>
        <alternativeName>
            <fullName evidence="11">MEP cytidylyltransferase</fullName>
            <shortName evidence="11">MCT</shortName>
        </alternativeName>
    </domain>
    <domain>
        <recommendedName>
            <fullName evidence="11">2-C-methyl-D-erythritol 2,4-cyclodiphosphate synthase</fullName>
            <shortName evidence="11">MECDP-synthase</shortName>
            <shortName evidence="11">MECPP-synthase</shortName>
            <shortName evidence="11">MECPS</shortName>
            <ecNumber evidence="11">4.6.1.12</ecNumber>
        </recommendedName>
    </domain>
</protein>
<evidence type="ECO:0000256" key="1">
    <source>
        <dbReference type="ARBA" id="ARBA00000200"/>
    </source>
</evidence>
<dbReference type="Pfam" id="PF01128">
    <property type="entry name" value="IspD"/>
    <property type="match status" value="1"/>
</dbReference>
<feature type="site" description="Transition state stabilizer" evidence="11">
    <location>
        <position position="15"/>
    </location>
</feature>
<evidence type="ECO:0000256" key="4">
    <source>
        <dbReference type="ARBA" id="ARBA00008480"/>
    </source>
</evidence>
<feature type="region of interest" description="2-C-methyl-D-erythritol 2,4-cyclodiphosphate synthase" evidence="11">
    <location>
        <begin position="226"/>
        <end position="388"/>
    </location>
</feature>
<comment type="similarity">
    <text evidence="4 12">Belongs to the IspF family.</text>
</comment>
<dbReference type="AlphaFoldDB" id="A0A0C1QK80"/>
<comment type="cofactor">
    <cofactor evidence="2 11">
        <name>a divalent metal cation</name>
        <dbReference type="ChEBI" id="CHEBI:60240"/>
    </cofactor>
</comment>
<dbReference type="InterPro" id="IPR026596">
    <property type="entry name" value="IspD/F"/>
</dbReference>
<dbReference type="InterPro" id="IPR020555">
    <property type="entry name" value="MECDP_synthase_CS"/>
</dbReference>
<dbReference type="PROSITE" id="PS01295">
    <property type="entry name" value="ISPD"/>
    <property type="match status" value="1"/>
</dbReference>
<feature type="region of interest" description="2-C-methyl-D-erythritol 4-phosphate cytidylyltransferase" evidence="11">
    <location>
        <begin position="1"/>
        <end position="225"/>
    </location>
</feature>
<evidence type="ECO:0000256" key="6">
    <source>
        <dbReference type="ARBA" id="ARBA00022695"/>
    </source>
</evidence>
<keyword evidence="5 11" id="KW-0808">Transferase</keyword>
<feature type="binding site" evidence="11">
    <location>
        <position position="232"/>
    </location>
    <ligand>
        <name>a divalent metal cation</name>
        <dbReference type="ChEBI" id="CHEBI:60240"/>
    </ligand>
</feature>
<comment type="pathway">
    <text evidence="3 11">Isoprenoid biosynthesis; isopentenyl diphosphate biosynthesis via DXP pathway; isopentenyl diphosphate from 1-deoxy-D-xylulose 5-phosphate: step 4/6.</text>
</comment>
<gene>
    <name evidence="14" type="primary">ispDF_2</name>
    <name evidence="11" type="synonym">ispDF</name>
    <name evidence="14" type="ORF">NF27_CG01290</name>
</gene>
<dbReference type="PANTHER" id="PTHR43181">
    <property type="entry name" value="2-C-METHYL-D-ERYTHRITOL 2,4-CYCLODIPHOSPHATE SYNTHASE, CHLOROPLASTIC"/>
    <property type="match status" value="1"/>
</dbReference>
<comment type="pathway">
    <text evidence="11">Isoprenoid biosynthesis; isopentenyl diphosphate biosynthesis via DXP pathway; isopentenyl diphosphate from 1-deoxy-D-xylulose 5-phosphate: step 2/6.</text>
</comment>
<feature type="site" description="Positions MEP for the nucleophilic attack" evidence="11">
    <location>
        <position position="205"/>
    </location>
</feature>
<dbReference type="SUPFAM" id="SSF69765">
    <property type="entry name" value="IpsF-like"/>
    <property type="match status" value="1"/>
</dbReference>
<dbReference type="GO" id="GO:0050518">
    <property type="term" value="F:2-C-methyl-D-erythritol 4-phosphate cytidylyltransferase activity"/>
    <property type="evidence" value="ECO:0007669"/>
    <property type="project" value="UniProtKB-UniRule"/>
</dbReference>
<feature type="binding site" evidence="11">
    <location>
        <begin position="262"/>
        <end position="263"/>
    </location>
    <ligand>
        <name>4-CDP-2-C-methyl-D-erythritol 2-phosphate</name>
        <dbReference type="ChEBI" id="CHEBI:57919"/>
    </ligand>
</feature>
<comment type="similarity">
    <text evidence="11">In the N-terminal section; belongs to the IspD/TarI cytidylyltransferase family. IspD subfamily.</text>
</comment>
<dbReference type="InterPro" id="IPR029044">
    <property type="entry name" value="Nucleotide-diphossugar_trans"/>
</dbReference>
<accession>A0A0C1QK80</accession>
<dbReference type="EC" id="4.6.1.12" evidence="11"/>
<feature type="binding site" evidence="11">
    <location>
        <begin position="232"/>
        <end position="234"/>
    </location>
    <ligand>
        <name>4-CDP-2-C-methyl-D-erythritol 2-phosphate</name>
        <dbReference type="ChEBI" id="CHEBI:57919"/>
    </ligand>
</feature>
<dbReference type="PROSITE" id="PS01350">
    <property type="entry name" value="ISPF"/>
    <property type="match status" value="1"/>
</dbReference>
<evidence type="ECO:0000256" key="11">
    <source>
        <dbReference type="HAMAP-Rule" id="MF_01520"/>
    </source>
</evidence>
<dbReference type="InterPro" id="IPR034683">
    <property type="entry name" value="IspD/TarI"/>
</dbReference>
<keyword evidence="15" id="KW-1185">Reference proteome</keyword>
<dbReference type="STRING" id="86105.NF27_CG01290"/>
<evidence type="ECO:0000313" key="15">
    <source>
        <dbReference type="Proteomes" id="UP000031258"/>
    </source>
</evidence>
<dbReference type="CDD" id="cd02516">
    <property type="entry name" value="CDP-ME_synthetase"/>
    <property type="match status" value="1"/>
</dbReference>
<keyword evidence="6 11" id="KW-0548">Nucleotidyltransferase</keyword>
<comment type="catalytic activity">
    <reaction evidence="11">
        <text>2-C-methyl-D-erythritol 4-phosphate + CTP + H(+) = 4-CDP-2-C-methyl-D-erythritol + diphosphate</text>
        <dbReference type="Rhea" id="RHEA:13429"/>
        <dbReference type="ChEBI" id="CHEBI:15378"/>
        <dbReference type="ChEBI" id="CHEBI:33019"/>
        <dbReference type="ChEBI" id="CHEBI:37563"/>
        <dbReference type="ChEBI" id="CHEBI:57823"/>
        <dbReference type="ChEBI" id="CHEBI:58262"/>
        <dbReference type="EC" id="2.7.7.60"/>
    </reaction>
</comment>
<evidence type="ECO:0000256" key="5">
    <source>
        <dbReference type="ARBA" id="ARBA00022679"/>
    </source>
</evidence>
<dbReference type="Pfam" id="PF02542">
    <property type="entry name" value="YgbB"/>
    <property type="match status" value="1"/>
</dbReference>
<dbReference type="OrthoDB" id="9804336at2"/>
<feature type="domain" description="2-C-methyl-D-erythritol 2,4-cyclodiphosphate synthase" evidence="13">
    <location>
        <begin position="226"/>
        <end position="382"/>
    </location>
</feature>
<comment type="caution">
    <text evidence="14">The sequence shown here is derived from an EMBL/GenBank/DDBJ whole genome shotgun (WGS) entry which is preliminary data.</text>
</comment>
<evidence type="ECO:0000256" key="8">
    <source>
        <dbReference type="ARBA" id="ARBA00023229"/>
    </source>
</evidence>
<evidence type="ECO:0000256" key="2">
    <source>
        <dbReference type="ARBA" id="ARBA00001968"/>
    </source>
</evidence>
<dbReference type="CDD" id="cd00554">
    <property type="entry name" value="MECDP_synthase"/>
    <property type="match status" value="1"/>
</dbReference>
<keyword evidence="9 11" id="KW-0456">Lyase</keyword>
<evidence type="ECO:0000256" key="7">
    <source>
        <dbReference type="ARBA" id="ARBA00022723"/>
    </source>
</evidence>
<evidence type="ECO:0000259" key="13">
    <source>
        <dbReference type="Pfam" id="PF02542"/>
    </source>
</evidence>
<feature type="site" description="Transition state stabilizer" evidence="11">
    <location>
        <position position="361"/>
    </location>
</feature>
<dbReference type="PATRIC" id="fig|86105.3.peg.363"/>
<reference evidence="14 15" key="1">
    <citation type="submission" date="2014-11" db="EMBL/GenBank/DDBJ databases">
        <title>A Rickettsiales Symbiont of Amoebae With Ancient Features.</title>
        <authorList>
            <person name="Schulz F."/>
            <person name="Martijn J."/>
            <person name="Wascher F."/>
            <person name="Kostanjsek R."/>
            <person name="Ettema T.J."/>
            <person name="Horn M."/>
        </authorList>
    </citation>
    <scope>NUCLEOTIDE SEQUENCE [LARGE SCALE GENOMIC DNA]</scope>
    <source>
        <strain evidence="14 15">UWC36</strain>
    </source>
</reference>
<comment type="similarity">
    <text evidence="11">In the C-terminal section; belongs to the IspF family.</text>
</comment>
<dbReference type="InterPro" id="IPR018294">
    <property type="entry name" value="ISPD_synthase_CS"/>
</dbReference>
<comment type="function">
    <text evidence="11">Bifunctional enzyme that catalyzes the formation of 4-diphosphocytidyl-2-C-methyl-D-erythritol from CTP and 2-C-methyl-D-erythritol 4-phosphate (MEP) (IspD), and catalyzes the conversion of 4-diphosphocytidyl-2-C-methyl-D-erythritol 2-phosphate (CDP-ME2P) to 2-C-methyl-D-erythritol 2,4-cyclodiphosphate (ME-CPP) with a corresponding release of cytidine 5-monophosphate (CMP) (IspF).</text>
</comment>
<dbReference type="Gene3D" id="3.90.550.10">
    <property type="entry name" value="Spore Coat Polysaccharide Biosynthesis Protein SpsA, Chain A"/>
    <property type="match status" value="1"/>
</dbReference>
<feature type="site" description="Positions MEP for the nucleophilic attack" evidence="11">
    <location>
        <position position="151"/>
    </location>
</feature>
<dbReference type="HAMAP" id="MF_01520">
    <property type="entry name" value="IspDF"/>
    <property type="match status" value="1"/>
</dbReference>
<keyword evidence="8 11" id="KW-0414">Isoprene biosynthesis</keyword>
<comment type="caution">
    <text evidence="11">Lacks conserved residue(s) required for the propagation of feature annotation.</text>
</comment>
<evidence type="ECO:0000256" key="12">
    <source>
        <dbReference type="RuleBase" id="RU004395"/>
    </source>
</evidence>
<dbReference type="GO" id="GO:0046872">
    <property type="term" value="F:metal ion binding"/>
    <property type="evidence" value="ECO:0007669"/>
    <property type="project" value="UniProtKB-KW"/>
</dbReference>
<feature type="site" description="Transition state stabilizer" evidence="11">
    <location>
        <position position="22"/>
    </location>
</feature>
<organism evidence="14 15">
    <name type="scientific">Candidatus Jidaibacter acanthamoebae</name>
    <dbReference type="NCBI Taxonomy" id="86105"/>
    <lineage>
        <taxon>Bacteria</taxon>
        <taxon>Pseudomonadati</taxon>
        <taxon>Pseudomonadota</taxon>
        <taxon>Alphaproteobacteria</taxon>
        <taxon>Rickettsiales</taxon>
        <taxon>Candidatus Midichloriaceae</taxon>
        <taxon>Candidatus Jidaibacter</taxon>
    </lineage>
</organism>
<evidence type="ECO:0000313" key="14">
    <source>
        <dbReference type="EMBL" id="KIE05949.1"/>
    </source>
</evidence>
<dbReference type="GO" id="GO:0008685">
    <property type="term" value="F:2-C-methyl-D-erythritol 2,4-cyclodiphosphate synthase activity"/>
    <property type="evidence" value="ECO:0007669"/>
    <property type="project" value="UniProtKB-UniRule"/>
</dbReference>
<dbReference type="HAMAP" id="MF_00107">
    <property type="entry name" value="IspF"/>
    <property type="match status" value="1"/>
</dbReference>
<dbReference type="Proteomes" id="UP000031258">
    <property type="component" value="Unassembled WGS sequence"/>
</dbReference>
<dbReference type="NCBIfam" id="TIGR00151">
    <property type="entry name" value="ispF"/>
    <property type="match status" value="1"/>
</dbReference>
<comment type="catalytic activity">
    <reaction evidence="1 11 12">
        <text>4-CDP-2-C-methyl-D-erythritol 2-phosphate = 2-C-methyl-D-erythritol 2,4-cyclic diphosphate + CMP</text>
        <dbReference type="Rhea" id="RHEA:23864"/>
        <dbReference type="ChEBI" id="CHEBI:57919"/>
        <dbReference type="ChEBI" id="CHEBI:58483"/>
        <dbReference type="ChEBI" id="CHEBI:60377"/>
        <dbReference type="EC" id="4.6.1.12"/>
    </reaction>
</comment>
<keyword evidence="7 11" id="KW-0479">Metal-binding</keyword>
<proteinExistence type="inferred from homology"/>
<dbReference type="InterPro" id="IPR003526">
    <property type="entry name" value="MECDP_synthase"/>
</dbReference>
<feature type="binding site" evidence="11">
    <location>
        <position position="234"/>
    </location>
    <ligand>
        <name>a divalent metal cation</name>
        <dbReference type="ChEBI" id="CHEBI:60240"/>
    </ligand>
</feature>
<dbReference type="EC" id="2.7.7.60" evidence="11"/>
<feature type="binding site" evidence="11">
    <location>
        <position position="270"/>
    </location>
    <ligand>
        <name>a divalent metal cation</name>
        <dbReference type="ChEBI" id="CHEBI:60240"/>
    </ligand>
</feature>
<dbReference type="EMBL" id="JSWE01000058">
    <property type="protein sequence ID" value="KIE05949.1"/>
    <property type="molecule type" value="Genomic_DNA"/>
</dbReference>
<dbReference type="RefSeq" id="WP_039455214.1">
    <property type="nucleotide sequence ID" value="NZ_JSWE01000058.1"/>
</dbReference>
<dbReference type="GO" id="GO:0019288">
    <property type="term" value="P:isopentenyl diphosphate biosynthetic process, methylerythritol 4-phosphate pathway"/>
    <property type="evidence" value="ECO:0007669"/>
    <property type="project" value="UniProtKB-UniRule"/>
</dbReference>
<evidence type="ECO:0000256" key="3">
    <source>
        <dbReference type="ARBA" id="ARBA00004709"/>
    </source>
</evidence>
<dbReference type="SUPFAM" id="SSF53448">
    <property type="entry name" value="Nucleotide-diphospho-sugar transferases"/>
    <property type="match status" value="1"/>
</dbReference>
<evidence type="ECO:0000256" key="9">
    <source>
        <dbReference type="ARBA" id="ARBA00023239"/>
    </source>
</evidence>
<dbReference type="Gene3D" id="3.30.1330.50">
    <property type="entry name" value="2-C-methyl-D-erythritol 2,4-cyclodiphosphate synthase"/>
    <property type="match status" value="1"/>
</dbReference>
<keyword evidence="10 11" id="KW-0511">Multifunctional enzyme</keyword>
<name>A0A0C1QK80_9RICK</name>
<feature type="binding site" evidence="11">
    <location>
        <begin position="284"/>
        <end position="286"/>
    </location>
    <ligand>
        <name>4-CDP-2-C-methyl-D-erythritol 2-phosphate</name>
        <dbReference type="ChEBI" id="CHEBI:57919"/>
    </ligand>
</feature>
<feature type="binding site" evidence="11">
    <location>
        <position position="370"/>
    </location>
    <ligand>
        <name>4-CDP-2-C-methyl-D-erythritol 2-phosphate</name>
        <dbReference type="ChEBI" id="CHEBI:57919"/>
    </ligand>
</feature>
<dbReference type="InterPro" id="IPR036571">
    <property type="entry name" value="MECDP_synthase_sf"/>
</dbReference>
<feature type="site" description="Transition state stabilizer" evidence="11">
    <location>
        <position position="262"/>
    </location>
</feature>
<dbReference type="GO" id="GO:0016114">
    <property type="term" value="P:terpenoid biosynthetic process"/>
    <property type="evidence" value="ECO:0007669"/>
    <property type="project" value="InterPro"/>
</dbReference>
<dbReference type="PANTHER" id="PTHR43181:SF1">
    <property type="entry name" value="2-C-METHYL-D-ERYTHRITOL 2,4-CYCLODIPHOSPHATE SYNTHASE, CHLOROPLASTIC"/>
    <property type="match status" value="1"/>
</dbReference>
<dbReference type="UniPathway" id="UPA00056">
    <property type="reaction ID" value="UER00093"/>
</dbReference>
<evidence type="ECO:0000256" key="10">
    <source>
        <dbReference type="ARBA" id="ARBA00023268"/>
    </source>
</evidence>
<feature type="binding site" evidence="11">
    <location>
        <position position="367"/>
    </location>
    <ligand>
        <name>4-CDP-2-C-methyl-D-erythritol 2-phosphate</name>
        <dbReference type="ChEBI" id="CHEBI:57919"/>
    </ligand>
</feature>
<sequence length="388" mass="43242">MKNIALIVASGLGIRVNASIPKQYLKLGNTSILKLTLLKFINHPKIDAVRVVINLEHHDLYCEATKGLEDKLLPPARGGERRQDSVRNGLQSLSLLPGIKNILIHDAARPFISEEVISNVLKKLELLKAVDTGISLKDTLKSKHPNAIYNRDNFYLTHTPQGFDFQTILKLHNKYQEHIFTDDISLCIEEGIEVGFVESNAQNIKITTPECLTYGGLIMQQNYITRVGYGFDIHKFQPALDQNNTIKLCAIEVPFNKSLSAHSDGDVALHAITDALLGAMGEDDIGMYFPPTDEKWKNTDSTIFLKHAYMLLTDKGGIINNIDVTIVTEKPKLMNFKDMMRKKIAELLNISNNQVSVKAKTSEKLGFVGREEGISVSAVCAITLPKNY</sequence>